<feature type="non-terminal residue" evidence="2">
    <location>
        <position position="1"/>
    </location>
</feature>
<dbReference type="InterPro" id="IPR002792">
    <property type="entry name" value="TRAM_dom"/>
</dbReference>
<protein>
    <recommendedName>
        <fullName evidence="1">TRAM domain-containing protein</fullName>
    </recommendedName>
</protein>
<dbReference type="AlphaFoldDB" id="X1A3A6"/>
<dbReference type="Pfam" id="PF01938">
    <property type="entry name" value="TRAM"/>
    <property type="match status" value="1"/>
</dbReference>
<gene>
    <name evidence="2" type="ORF">S01H4_17788</name>
</gene>
<dbReference type="PROSITE" id="PS50926">
    <property type="entry name" value="TRAM"/>
    <property type="match status" value="1"/>
</dbReference>
<comment type="caution">
    <text evidence="2">The sequence shown here is derived from an EMBL/GenBank/DDBJ whole genome shotgun (WGS) entry which is preliminary data.</text>
</comment>
<organism evidence="2">
    <name type="scientific">marine sediment metagenome</name>
    <dbReference type="NCBI Taxonomy" id="412755"/>
    <lineage>
        <taxon>unclassified sequences</taxon>
        <taxon>metagenomes</taxon>
        <taxon>ecological metagenomes</taxon>
    </lineage>
</organism>
<sequence>AELSKQFLDKTVKVLIEGLSKKPHLNSAGSRDLPQLVGRTAEDWIVVFNAPQHLAGEFTKVKITRTSPLTLFGQLATENAKNAETKQERDAGCSALDTR</sequence>
<evidence type="ECO:0000259" key="1">
    <source>
        <dbReference type="PROSITE" id="PS50926"/>
    </source>
</evidence>
<proteinExistence type="predicted"/>
<dbReference type="EMBL" id="BART01007854">
    <property type="protein sequence ID" value="GAG64657.1"/>
    <property type="molecule type" value="Genomic_DNA"/>
</dbReference>
<accession>X1A3A6</accession>
<reference evidence="2" key="1">
    <citation type="journal article" date="2014" name="Front. Microbiol.">
        <title>High frequency of phylogenetically diverse reductive dehalogenase-homologous genes in deep subseafloor sedimentary metagenomes.</title>
        <authorList>
            <person name="Kawai M."/>
            <person name="Futagami T."/>
            <person name="Toyoda A."/>
            <person name="Takaki Y."/>
            <person name="Nishi S."/>
            <person name="Hori S."/>
            <person name="Arai W."/>
            <person name="Tsubouchi T."/>
            <person name="Morono Y."/>
            <person name="Uchiyama I."/>
            <person name="Ito T."/>
            <person name="Fujiyama A."/>
            <person name="Inagaki F."/>
            <person name="Takami H."/>
        </authorList>
    </citation>
    <scope>NUCLEOTIDE SEQUENCE</scope>
    <source>
        <strain evidence="2">Expedition CK06-06</strain>
    </source>
</reference>
<name>X1A3A6_9ZZZZ</name>
<feature type="domain" description="TRAM" evidence="1">
    <location>
        <begin position="5"/>
        <end position="77"/>
    </location>
</feature>
<evidence type="ECO:0000313" key="2">
    <source>
        <dbReference type="EMBL" id="GAG64657.1"/>
    </source>
</evidence>